<feature type="coiled-coil region" evidence="4">
    <location>
        <begin position="657"/>
        <end position="684"/>
    </location>
</feature>
<dbReference type="InterPro" id="IPR032675">
    <property type="entry name" value="LRR_dom_sf"/>
</dbReference>
<dbReference type="GO" id="GO:0006913">
    <property type="term" value="P:nucleocytoplasmic transport"/>
    <property type="evidence" value="ECO:0007669"/>
    <property type="project" value="TreeGrafter"/>
</dbReference>
<dbReference type="InterPro" id="IPR001611">
    <property type="entry name" value="Leu-rich_rpt"/>
</dbReference>
<feature type="compositionally biased region" description="Polar residues" evidence="5">
    <location>
        <begin position="808"/>
        <end position="817"/>
    </location>
</feature>
<gene>
    <name evidence="6" type="ORF">TTHERM_00794220</name>
</gene>
<dbReference type="InParanoid" id="Q23W09"/>
<dbReference type="RefSeq" id="XP_001020941.2">
    <property type="nucleotide sequence ID" value="XM_001020941.2"/>
</dbReference>
<organism evidence="6 7">
    <name type="scientific">Tetrahymena thermophila (strain SB210)</name>
    <dbReference type="NCBI Taxonomy" id="312017"/>
    <lineage>
        <taxon>Eukaryota</taxon>
        <taxon>Sar</taxon>
        <taxon>Alveolata</taxon>
        <taxon>Ciliophora</taxon>
        <taxon>Intramacronucleata</taxon>
        <taxon>Oligohymenophorea</taxon>
        <taxon>Hymenostomatida</taxon>
        <taxon>Tetrahymenina</taxon>
        <taxon>Tetrahymenidae</taxon>
        <taxon>Tetrahymena</taxon>
    </lineage>
</organism>
<evidence type="ECO:0000256" key="4">
    <source>
        <dbReference type="SAM" id="Coils"/>
    </source>
</evidence>
<evidence type="ECO:0000313" key="7">
    <source>
        <dbReference type="Proteomes" id="UP000009168"/>
    </source>
</evidence>
<dbReference type="GO" id="GO:0005096">
    <property type="term" value="F:GTPase activator activity"/>
    <property type="evidence" value="ECO:0007669"/>
    <property type="project" value="UniProtKB-KW"/>
</dbReference>
<dbReference type="GO" id="GO:0005829">
    <property type="term" value="C:cytosol"/>
    <property type="evidence" value="ECO:0007669"/>
    <property type="project" value="TreeGrafter"/>
</dbReference>
<dbReference type="Pfam" id="PF13516">
    <property type="entry name" value="LRR_6"/>
    <property type="match status" value="2"/>
</dbReference>
<dbReference type="GO" id="GO:0005634">
    <property type="term" value="C:nucleus"/>
    <property type="evidence" value="ECO:0007669"/>
    <property type="project" value="TreeGrafter"/>
</dbReference>
<dbReference type="AlphaFoldDB" id="Q23W09"/>
<dbReference type="Gene3D" id="3.80.10.10">
    <property type="entry name" value="Ribonuclease Inhibitor"/>
    <property type="match status" value="4"/>
</dbReference>
<dbReference type="GeneID" id="7825498"/>
<dbReference type="SUPFAM" id="SSF52047">
    <property type="entry name" value="RNI-like"/>
    <property type="match status" value="2"/>
</dbReference>
<dbReference type="HOGENOM" id="CLU_350770_0_0_1"/>
<evidence type="ECO:0000256" key="2">
    <source>
        <dbReference type="ARBA" id="ARBA00022614"/>
    </source>
</evidence>
<keyword evidence="7" id="KW-1185">Reference proteome</keyword>
<name>Q23W09_TETTS</name>
<reference evidence="7" key="1">
    <citation type="journal article" date="2006" name="PLoS Biol.">
        <title>Macronuclear genome sequence of the ciliate Tetrahymena thermophila, a model eukaryote.</title>
        <authorList>
            <person name="Eisen J.A."/>
            <person name="Coyne R.S."/>
            <person name="Wu M."/>
            <person name="Wu D."/>
            <person name="Thiagarajan M."/>
            <person name="Wortman J.R."/>
            <person name="Badger J.H."/>
            <person name="Ren Q."/>
            <person name="Amedeo P."/>
            <person name="Jones K.M."/>
            <person name="Tallon L.J."/>
            <person name="Delcher A.L."/>
            <person name="Salzberg S.L."/>
            <person name="Silva J.C."/>
            <person name="Haas B.J."/>
            <person name="Majoros W.H."/>
            <person name="Farzad M."/>
            <person name="Carlton J.M."/>
            <person name="Smith R.K. Jr."/>
            <person name="Garg J."/>
            <person name="Pearlman R.E."/>
            <person name="Karrer K.M."/>
            <person name="Sun L."/>
            <person name="Manning G."/>
            <person name="Elde N.C."/>
            <person name="Turkewitz A.P."/>
            <person name="Asai D.J."/>
            <person name="Wilkes D.E."/>
            <person name="Wang Y."/>
            <person name="Cai H."/>
            <person name="Collins K."/>
            <person name="Stewart B.A."/>
            <person name="Lee S.R."/>
            <person name="Wilamowska K."/>
            <person name="Weinberg Z."/>
            <person name="Ruzzo W.L."/>
            <person name="Wloga D."/>
            <person name="Gaertig J."/>
            <person name="Frankel J."/>
            <person name="Tsao C.-C."/>
            <person name="Gorovsky M.A."/>
            <person name="Keeling P.J."/>
            <person name="Waller R.F."/>
            <person name="Patron N.J."/>
            <person name="Cherry J.M."/>
            <person name="Stover N.A."/>
            <person name="Krieger C.J."/>
            <person name="del Toro C."/>
            <person name="Ryder H.F."/>
            <person name="Williamson S.C."/>
            <person name="Barbeau R.A."/>
            <person name="Hamilton E.P."/>
            <person name="Orias E."/>
        </authorList>
    </citation>
    <scope>NUCLEOTIDE SEQUENCE [LARGE SCALE GENOMIC DNA]</scope>
    <source>
        <strain evidence="7">SB210</strain>
    </source>
</reference>
<dbReference type="KEGG" id="tet:TTHERM_00794220"/>
<dbReference type="Proteomes" id="UP000009168">
    <property type="component" value="Unassembled WGS sequence"/>
</dbReference>
<keyword evidence="1" id="KW-0343">GTPase activation</keyword>
<proteinExistence type="predicted"/>
<keyword evidence="4" id="KW-0175">Coiled coil</keyword>
<dbReference type="InterPro" id="IPR027038">
    <property type="entry name" value="RanGap"/>
</dbReference>
<dbReference type="OrthoDB" id="292937at2759"/>
<protein>
    <recommendedName>
        <fullName evidence="8">Leucine Rich Repeat family protein</fullName>
    </recommendedName>
</protein>
<evidence type="ECO:0000313" key="6">
    <source>
        <dbReference type="EMBL" id="EAS00696.2"/>
    </source>
</evidence>
<sequence>MDTIMKVVSLKEQLIEQSSKINDAQTRSSKSFRISSPLMQQVKLFQTKSQQNQKRKDSYSTQSNSPIAKYNNFNQFANTSQINQVDREILDITRQSLLSSQTFRNSDQLSPRTLEAAKKYFQNGIEFAEDKDSVQEDSYSDSSSSEDENRDNQNDNNDLLLEEELSEWKTLKIEDVFSLFEAKCADNKLKILPQQLFKFVDKLKSQIKKGSLNLQELQLGVQSSKKVIQLLKNNSKSKYQFSKLLLAKNNFGDQGIQLLCNFLNKQRRSNIVHLDISNNNITSEGIKQVVKMVSLNQNIISLDISSYDGYNRNRLSRSACIALSQYIAQTEVLQFLKMQNCCIGPQGLFSLSKGFAANRSIISLDISKNDIGKDCSQCFESILSHSKIMELNLRGNFLGDQSITKIGELLKPGLKMCVLNILDISNNKLTSDGINNFFESIQKNQYLERLILDQNNLRGGLPEIIQFLQENSNITYLSMIDCCIYPEVVESIATGLSRNNSLKSLILSKNFIKDQGAEMIAQSMKYDPNLITNRRLKMLDLSKCAIEDYGGQVLSDAFKSHQGIIEISLCHNLLGDASGFSLIDLARNNQKIIKLDLDMNLIRLDYMQEIQRLIDMNVDNHKSMREPYLKEKLIELKSIEQRPEDFQKKEEEFQKKNNLHSQEINKYKDLHQQEEQECKQMYDKLMDEFVDIKKINQSIIISKDYEIQHNKILADYENQISELRIENEKLQNELQAYNAQFQSKYQVYSKRKSQLEEQKKKLYDKKLQMIMQVEDASKINKDLENKVKQIQDRIKLLQQKTKNKPNRKQSANIKQAK</sequence>
<dbReference type="PANTHER" id="PTHR24113">
    <property type="entry name" value="RAN GTPASE-ACTIVATING PROTEIN 1"/>
    <property type="match status" value="1"/>
</dbReference>
<dbReference type="GO" id="GO:0048471">
    <property type="term" value="C:perinuclear region of cytoplasm"/>
    <property type="evidence" value="ECO:0007669"/>
    <property type="project" value="TreeGrafter"/>
</dbReference>
<dbReference type="eggNOG" id="KOG4308">
    <property type="taxonomic scope" value="Eukaryota"/>
</dbReference>
<evidence type="ECO:0000256" key="1">
    <source>
        <dbReference type="ARBA" id="ARBA00022468"/>
    </source>
</evidence>
<evidence type="ECO:0000256" key="5">
    <source>
        <dbReference type="SAM" id="MobiDB-lite"/>
    </source>
</evidence>
<dbReference type="EMBL" id="GG662609">
    <property type="protein sequence ID" value="EAS00696.2"/>
    <property type="molecule type" value="Genomic_DNA"/>
</dbReference>
<keyword evidence="3" id="KW-0677">Repeat</keyword>
<keyword evidence="2" id="KW-0433">Leucine-rich repeat</keyword>
<dbReference type="GO" id="GO:0031267">
    <property type="term" value="F:small GTPase binding"/>
    <property type="evidence" value="ECO:0007669"/>
    <property type="project" value="TreeGrafter"/>
</dbReference>
<feature type="region of interest" description="Disordered" evidence="5">
    <location>
        <begin position="797"/>
        <end position="817"/>
    </location>
</feature>
<evidence type="ECO:0008006" key="8">
    <source>
        <dbReference type="Google" id="ProtNLM"/>
    </source>
</evidence>
<dbReference type="SMART" id="SM00368">
    <property type="entry name" value="LRR_RI"/>
    <property type="match status" value="8"/>
</dbReference>
<feature type="region of interest" description="Disordered" evidence="5">
    <location>
        <begin position="46"/>
        <end position="67"/>
    </location>
</feature>
<feature type="region of interest" description="Disordered" evidence="5">
    <location>
        <begin position="131"/>
        <end position="155"/>
    </location>
</feature>
<evidence type="ECO:0000256" key="3">
    <source>
        <dbReference type="ARBA" id="ARBA00022737"/>
    </source>
</evidence>
<accession>Q23W09</accession>
<dbReference type="PANTHER" id="PTHR24113:SF12">
    <property type="entry name" value="RAN GTPASE-ACTIVATING PROTEIN 1"/>
    <property type="match status" value="1"/>
</dbReference>